<comment type="subunit">
    <text evidence="5">Homodimer. Interacts with FtsZ.</text>
</comment>
<dbReference type="InterPro" id="IPR038594">
    <property type="entry name" value="SepF-like_sf"/>
</dbReference>
<evidence type="ECO:0000256" key="2">
    <source>
        <dbReference type="ARBA" id="ARBA00023210"/>
    </source>
</evidence>
<dbReference type="RefSeq" id="WP_090095624.1">
    <property type="nucleotide sequence ID" value="NZ_FNIX01000001.1"/>
</dbReference>
<evidence type="ECO:0000256" key="6">
    <source>
        <dbReference type="SAM" id="MobiDB-lite"/>
    </source>
</evidence>
<evidence type="ECO:0000256" key="5">
    <source>
        <dbReference type="HAMAP-Rule" id="MF_01197"/>
    </source>
</evidence>
<dbReference type="EMBL" id="FNIX01000001">
    <property type="protein sequence ID" value="SDO07999.1"/>
    <property type="molecule type" value="Genomic_DNA"/>
</dbReference>
<gene>
    <name evidence="5" type="primary">sepF</name>
    <name evidence="7" type="ORF">SAMN05421507_1011266</name>
</gene>
<proteinExistence type="inferred from homology"/>
<dbReference type="InterPro" id="IPR007561">
    <property type="entry name" value="Cell_div_SepF/SepF-rel"/>
</dbReference>
<dbReference type="Proteomes" id="UP000199691">
    <property type="component" value="Unassembled WGS sequence"/>
</dbReference>
<evidence type="ECO:0000313" key="7">
    <source>
        <dbReference type="EMBL" id="SDO07999.1"/>
    </source>
</evidence>
<dbReference type="InterPro" id="IPR023052">
    <property type="entry name" value="Cell_div_SepF"/>
</dbReference>
<dbReference type="OrthoDB" id="3731101at2"/>
<dbReference type="GO" id="GO:0043093">
    <property type="term" value="P:FtsZ-dependent cytokinesis"/>
    <property type="evidence" value="ECO:0007669"/>
    <property type="project" value="UniProtKB-UniRule"/>
</dbReference>
<dbReference type="Pfam" id="PF04472">
    <property type="entry name" value="SepF"/>
    <property type="match status" value="1"/>
</dbReference>
<keyword evidence="2 5" id="KW-0717">Septation</keyword>
<organism evidence="7 8">
    <name type="scientific">Lentzea jiangxiensis</name>
    <dbReference type="NCBI Taxonomy" id="641025"/>
    <lineage>
        <taxon>Bacteria</taxon>
        <taxon>Bacillati</taxon>
        <taxon>Actinomycetota</taxon>
        <taxon>Actinomycetes</taxon>
        <taxon>Pseudonocardiales</taxon>
        <taxon>Pseudonocardiaceae</taxon>
        <taxon>Lentzea</taxon>
    </lineage>
</organism>
<evidence type="ECO:0000256" key="4">
    <source>
        <dbReference type="ARBA" id="ARBA00044936"/>
    </source>
</evidence>
<dbReference type="STRING" id="641025.SAMN05421507_1011266"/>
<accession>A0A1H0GMN9</accession>
<dbReference type="GO" id="GO:0005737">
    <property type="term" value="C:cytoplasm"/>
    <property type="evidence" value="ECO:0007669"/>
    <property type="project" value="UniProtKB-SubCell"/>
</dbReference>
<comment type="subcellular location">
    <subcellularLocation>
        <location evidence="5">Cytoplasm</location>
    </subcellularLocation>
    <text evidence="5">Localizes to the division site, in a FtsZ-dependent manner.</text>
</comment>
<feature type="compositionally biased region" description="Basic and acidic residues" evidence="6">
    <location>
        <begin position="25"/>
        <end position="38"/>
    </location>
</feature>
<name>A0A1H0GMN9_9PSEU</name>
<dbReference type="PANTHER" id="PTHR35798">
    <property type="entry name" value="CELL DIVISION PROTEIN SEPF"/>
    <property type="match status" value="1"/>
</dbReference>
<dbReference type="AlphaFoldDB" id="A0A1H0GMN9"/>
<feature type="region of interest" description="Disordered" evidence="6">
    <location>
        <begin position="17"/>
        <end position="110"/>
    </location>
</feature>
<evidence type="ECO:0000313" key="8">
    <source>
        <dbReference type="Proteomes" id="UP000199691"/>
    </source>
</evidence>
<comment type="similarity">
    <text evidence="5">Belongs to the SepF family.</text>
</comment>
<comment type="function">
    <text evidence="4 5">Cell division protein that is part of the divisome complex and is recruited early to the Z-ring. Probably stimulates Z-ring formation, perhaps through the cross-linking of FtsZ protofilaments. Its function overlaps with FtsA.</text>
</comment>
<evidence type="ECO:0000256" key="3">
    <source>
        <dbReference type="ARBA" id="ARBA00023306"/>
    </source>
</evidence>
<dbReference type="HAMAP" id="MF_01197">
    <property type="entry name" value="SepF"/>
    <property type="match status" value="1"/>
</dbReference>
<dbReference type="GO" id="GO:0000917">
    <property type="term" value="P:division septum assembly"/>
    <property type="evidence" value="ECO:0007669"/>
    <property type="project" value="UniProtKB-KW"/>
</dbReference>
<sequence>MSALHKLKAYFGMVPAEYADDPGYDDDRGRYGDYRPEYAAEADDYDPYPRRSRVFTPGRSELQGSGYRPDIDEPDDYEPESRRGGTPSSTRRWSADAPVHGALAVEPQREPVSRLRPVAAEPAGNPMARITTLHPRNYSEARTIGEHYRDGTPVILNLTDMDDADAKRLVDFSAGLAFALRGSMDKITSRVFLLSPPNVDVTAEDRRKLAEGGFGNHG</sequence>
<keyword evidence="3 5" id="KW-0131">Cell cycle</keyword>
<dbReference type="Gene3D" id="3.30.110.150">
    <property type="entry name" value="SepF-like protein"/>
    <property type="match status" value="1"/>
</dbReference>
<evidence type="ECO:0000256" key="1">
    <source>
        <dbReference type="ARBA" id="ARBA00022618"/>
    </source>
</evidence>
<dbReference type="PANTHER" id="PTHR35798:SF1">
    <property type="entry name" value="CELL DIVISION PROTEIN SEPF"/>
    <property type="match status" value="1"/>
</dbReference>
<reference evidence="8" key="1">
    <citation type="submission" date="2016-10" db="EMBL/GenBank/DDBJ databases">
        <authorList>
            <person name="Varghese N."/>
            <person name="Submissions S."/>
        </authorList>
    </citation>
    <scope>NUCLEOTIDE SEQUENCE [LARGE SCALE GENOMIC DNA]</scope>
    <source>
        <strain evidence="8">CGMCC 4.6609</strain>
    </source>
</reference>
<keyword evidence="1 5" id="KW-0132">Cell division</keyword>
<keyword evidence="8" id="KW-1185">Reference proteome</keyword>
<protein>
    <recommendedName>
        <fullName evidence="5">Cell division protein SepF</fullName>
    </recommendedName>
</protein>
<keyword evidence="5" id="KW-0963">Cytoplasm</keyword>